<evidence type="ECO:0000259" key="9">
    <source>
        <dbReference type="Pfam" id="PF00483"/>
    </source>
</evidence>
<dbReference type="Proteomes" id="UP000198925">
    <property type="component" value="Unassembled WGS sequence"/>
</dbReference>
<gene>
    <name evidence="10" type="ORF">SAMN04487779_10395</name>
</gene>
<dbReference type="RefSeq" id="WP_090665211.1">
    <property type="nucleotide sequence ID" value="NZ_FMZX01000039.1"/>
</dbReference>
<evidence type="ECO:0000256" key="3">
    <source>
        <dbReference type="ARBA" id="ARBA00012461"/>
    </source>
</evidence>
<evidence type="ECO:0000313" key="11">
    <source>
        <dbReference type="Proteomes" id="UP000198925"/>
    </source>
</evidence>
<name>A0A1G7D1R8_9PROT</name>
<dbReference type="EMBL" id="FMZX01000039">
    <property type="protein sequence ID" value="SDE45634.1"/>
    <property type="molecule type" value="Genomic_DNA"/>
</dbReference>
<dbReference type="InterPro" id="IPR005907">
    <property type="entry name" value="G1P_thy_trans_s"/>
</dbReference>
<feature type="domain" description="Nucleotidyl transferase" evidence="9">
    <location>
        <begin position="3"/>
        <end position="235"/>
    </location>
</feature>
<evidence type="ECO:0000256" key="4">
    <source>
        <dbReference type="ARBA" id="ARBA00022679"/>
    </source>
</evidence>
<dbReference type="InterPro" id="IPR005835">
    <property type="entry name" value="NTP_transferase_dom"/>
</dbReference>
<dbReference type="PANTHER" id="PTHR43532:SF1">
    <property type="entry name" value="GLUCOSE-1-PHOSPHATE THYMIDYLYLTRANSFERASE 1"/>
    <property type="match status" value="1"/>
</dbReference>
<evidence type="ECO:0000256" key="7">
    <source>
        <dbReference type="ARBA" id="ARBA00022842"/>
    </source>
</evidence>
<dbReference type="PANTHER" id="PTHR43532">
    <property type="entry name" value="GLUCOSE-1-PHOSPHATE THYMIDYLYLTRANSFERASE"/>
    <property type="match status" value="1"/>
</dbReference>
<dbReference type="GO" id="GO:0046872">
    <property type="term" value="F:metal ion binding"/>
    <property type="evidence" value="ECO:0007669"/>
    <property type="project" value="UniProtKB-KW"/>
</dbReference>
<keyword evidence="5" id="KW-0548">Nucleotidyltransferase</keyword>
<comment type="catalytic activity">
    <reaction evidence="8">
        <text>dTTP + alpha-D-glucose 1-phosphate + H(+) = dTDP-alpha-D-glucose + diphosphate</text>
        <dbReference type="Rhea" id="RHEA:15225"/>
        <dbReference type="ChEBI" id="CHEBI:15378"/>
        <dbReference type="ChEBI" id="CHEBI:33019"/>
        <dbReference type="ChEBI" id="CHEBI:37568"/>
        <dbReference type="ChEBI" id="CHEBI:57477"/>
        <dbReference type="ChEBI" id="CHEBI:58601"/>
        <dbReference type="EC" id="2.7.7.24"/>
    </reaction>
</comment>
<dbReference type="CDD" id="cd04181">
    <property type="entry name" value="NTP_transferase"/>
    <property type="match status" value="1"/>
</dbReference>
<dbReference type="InterPro" id="IPR029044">
    <property type="entry name" value="Nucleotide-diphossugar_trans"/>
</dbReference>
<accession>A0A1G7D1R8</accession>
<organism evidence="10 11">
    <name type="scientific">Belnapia rosea</name>
    <dbReference type="NCBI Taxonomy" id="938405"/>
    <lineage>
        <taxon>Bacteria</taxon>
        <taxon>Pseudomonadati</taxon>
        <taxon>Pseudomonadota</taxon>
        <taxon>Alphaproteobacteria</taxon>
        <taxon>Acetobacterales</taxon>
        <taxon>Roseomonadaceae</taxon>
        <taxon>Belnapia</taxon>
    </lineage>
</organism>
<evidence type="ECO:0000256" key="8">
    <source>
        <dbReference type="ARBA" id="ARBA00049336"/>
    </source>
</evidence>
<keyword evidence="11" id="KW-1185">Reference proteome</keyword>
<dbReference type="AlphaFoldDB" id="A0A1G7D1R8"/>
<evidence type="ECO:0000256" key="2">
    <source>
        <dbReference type="ARBA" id="ARBA00010480"/>
    </source>
</evidence>
<keyword evidence="6" id="KW-0479">Metal-binding</keyword>
<keyword evidence="7" id="KW-0460">Magnesium</keyword>
<dbReference type="Gene3D" id="3.90.550.10">
    <property type="entry name" value="Spore Coat Polysaccharide Biosynthesis Protein SpsA, Chain A"/>
    <property type="match status" value="1"/>
</dbReference>
<dbReference type="SUPFAM" id="SSF53448">
    <property type="entry name" value="Nucleotide-diphospho-sugar transferases"/>
    <property type="match status" value="1"/>
</dbReference>
<keyword evidence="4" id="KW-0808">Transferase</keyword>
<comment type="similarity">
    <text evidence="2">Belongs to the glucose-1-phosphate thymidylyltransferase family.</text>
</comment>
<protein>
    <recommendedName>
        <fullName evidence="3">glucose-1-phosphate thymidylyltransferase</fullName>
        <ecNumber evidence="3">2.7.7.24</ecNumber>
    </recommendedName>
</protein>
<dbReference type="STRING" id="938405.SAMN02927895_05489"/>
<evidence type="ECO:0000256" key="1">
    <source>
        <dbReference type="ARBA" id="ARBA00001946"/>
    </source>
</evidence>
<evidence type="ECO:0000256" key="5">
    <source>
        <dbReference type="ARBA" id="ARBA00022695"/>
    </source>
</evidence>
<evidence type="ECO:0000256" key="6">
    <source>
        <dbReference type="ARBA" id="ARBA00022723"/>
    </source>
</evidence>
<proteinExistence type="inferred from homology"/>
<dbReference type="Pfam" id="PF00483">
    <property type="entry name" value="NTP_transferase"/>
    <property type="match status" value="1"/>
</dbReference>
<dbReference type="GO" id="GO:0008879">
    <property type="term" value="F:glucose-1-phosphate thymidylyltransferase activity"/>
    <property type="evidence" value="ECO:0007669"/>
    <property type="project" value="UniProtKB-EC"/>
</dbReference>
<sequence length="279" mass="30110">MWGIIPAAGIGSRIQPLAFSKELLPIGSRIEDGVERPRAVSEHLIERMIAAGVDKICFVIAPGKSDIINYYGARIGNASIAYVVQQEPSGLCDAIFCALPLIGPEEPVVIGLPDTIWFPEAALAPLPDDRFSFLLFPVERPELFDAVVTDEAGRVLEIEVKRAGARSRWVWGAFKMPGRVLHELHALWRQPGRGDEYIGTLVNVWLAAGGAAHGVRTGEVYVDVGTLNGYREAVSLLAGRPAQANSTVVPFRVLQQRGVLNAAAKRPDQSIMTGALAGK</sequence>
<reference evidence="10 11" key="1">
    <citation type="submission" date="2016-10" db="EMBL/GenBank/DDBJ databases">
        <authorList>
            <person name="de Groot N.N."/>
        </authorList>
    </citation>
    <scope>NUCLEOTIDE SEQUENCE [LARGE SCALE GENOMIC DNA]</scope>
    <source>
        <strain evidence="10 11">CPCC 100156</strain>
    </source>
</reference>
<dbReference type="EC" id="2.7.7.24" evidence="3"/>
<evidence type="ECO:0000313" key="10">
    <source>
        <dbReference type="EMBL" id="SDE45634.1"/>
    </source>
</evidence>
<comment type="cofactor">
    <cofactor evidence="1">
        <name>Mg(2+)</name>
        <dbReference type="ChEBI" id="CHEBI:18420"/>
    </cofactor>
</comment>